<dbReference type="InterPro" id="IPR006476">
    <property type="entry name" value="CHP01589_pln"/>
</dbReference>
<dbReference type="GeneID" id="108848681"/>
<evidence type="ECO:0000313" key="3">
    <source>
        <dbReference type="RefSeq" id="XP_056842526.1"/>
    </source>
</evidence>
<dbReference type="PANTHER" id="PTHR31871">
    <property type="entry name" value="OS02G0137100 PROTEIN"/>
    <property type="match status" value="1"/>
</dbReference>
<dbReference type="Pfam" id="PF09713">
    <property type="entry name" value="A_thal_3526"/>
    <property type="match status" value="1"/>
</dbReference>
<sequence>MNLEQTITYLGEKHHIHHVITIAIWERLQEGNPDFFEEYYKRCEVARQIATFNDLLAQQVDLMHQLSNVAPVTQLQQPIDQLDHHNQVNHHHQDHIYDQWIASNDFAYIENSISSFIDRSWIAAPQQSDLFNYGTDFQDMMRIEQFTRDLDQEQQILQLKSQQPQHLTDQQVEYCPQKHYYTTLPVQQVPPPQSQASSNSLDFGKLA</sequence>
<protein>
    <submittedName>
        <fullName evidence="3">Uncharacterized protein LOC108848681</fullName>
    </submittedName>
</protein>
<gene>
    <name evidence="3" type="primary">LOC108848681</name>
</gene>
<dbReference type="AlphaFoldDB" id="A0A9W3BTL3"/>
<accession>A0A9W3BTL3</accession>
<proteinExistence type="predicted"/>
<evidence type="ECO:0000313" key="2">
    <source>
        <dbReference type="Proteomes" id="UP000504610"/>
    </source>
</evidence>
<dbReference type="Proteomes" id="UP000504610">
    <property type="component" value="Chromosome 1"/>
</dbReference>
<reference evidence="3" key="2">
    <citation type="submission" date="2025-08" db="UniProtKB">
        <authorList>
            <consortium name="RefSeq"/>
        </authorList>
    </citation>
    <scope>IDENTIFICATION</scope>
    <source>
        <tissue evidence="3">Leaf</tissue>
    </source>
</reference>
<dbReference type="RefSeq" id="XP_056842526.1">
    <property type="nucleotide sequence ID" value="XM_056986546.1"/>
</dbReference>
<dbReference type="NCBIfam" id="TIGR01589">
    <property type="entry name" value="A_thal_3526"/>
    <property type="match status" value="1"/>
</dbReference>
<keyword evidence="2" id="KW-1185">Reference proteome</keyword>
<evidence type="ECO:0000256" key="1">
    <source>
        <dbReference type="SAM" id="MobiDB-lite"/>
    </source>
</evidence>
<dbReference type="KEGG" id="rsz:108848681"/>
<dbReference type="PANTHER" id="PTHR31871:SF42">
    <property type="entry name" value="LOB DOMAIN-CONTAINING PROTEIN"/>
    <property type="match status" value="1"/>
</dbReference>
<organism evidence="2 3">
    <name type="scientific">Raphanus sativus</name>
    <name type="common">Radish</name>
    <name type="synonym">Raphanus raphanistrum var. sativus</name>
    <dbReference type="NCBI Taxonomy" id="3726"/>
    <lineage>
        <taxon>Eukaryota</taxon>
        <taxon>Viridiplantae</taxon>
        <taxon>Streptophyta</taxon>
        <taxon>Embryophyta</taxon>
        <taxon>Tracheophyta</taxon>
        <taxon>Spermatophyta</taxon>
        <taxon>Magnoliopsida</taxon>
        <taxon>eudicotyledons</taxon>
        <taxon>Gunneridae</taxon>
        <taxon>Pentapetalae</taxon>
        <taxon>rosids</taxon>
        <taxon>malvids</taxon>
        <taxon>Brassicales</taxon>
        <taxon>Brassicaceae</taxon>
        <taxon>Brassiceae</taxon>
        <taxon>Raphanus</taxon>
    </lineage>
</organism>
<dbReference type="OrthoDB" id="1100438at2759"/>
<name>A0A9W3BTL3_RAPSA</name>
<feature type="region of interest" description="Disordered" evidence="1">
    <location>
        <begin position="186"/>
        <end position="207"/>
    </location>
</feature>
<reference evidence="2" key="1">
    <citation type="journal article" date="2019" name="Database">
        <title>The radish genome database (RadishGD): an integrated information resource for radish genomics.</title>
        <authorList>
            <person name="Yu H.J."/>
            <person name="Baek S."/>
            <person name="Lee Y.J."/>
            <person name="Cho A."/>
            <person name="Mun J.H."/>
        </authorList>
    </citation>
    <scope>NUCLEOTIDE SEQUENCE [LARGE SCALE GENOMIC DNA]</scope>
    <source>
        <strain evidence="2">cv. WK10039</strain>
    </source>
</reference>